<dbReference type="GeneID" id="36347334"/>
<name>A0A2P4ZYE5_9HYPO</name>
<dbReference type="RefSeq" id="XP_024406402.1">
    <property type="nucleotide sequence ID" value="XM_024548791.1"/>
</dbReference>
<comment type="caution">
    <text evidence="1">The sequence shown here is derived from an EMBL/GenBank/DDBJ whole genome shotgun (WGS) entry which is preliminary data.</text>
</comment>
<gene>
    <name evidence="1" type="ORF">TGAM01_v201559</name>
</gene>
<sequence length="106" mass="12627">SLFYFLLLWKRSDLYSQFRARPLLPLLLDHLSKAAGLAPYRGKRRCQGREAENGLRDPGFWPCIKRNLVRDIWTMEDPYRDHDGGLCSLWGREKKNEEKRMTKLPY</sequence>
<dbReference type="AlphaFoldDB" id="A0A2P4ZYE5"/>
<feature type="non-terminal residue" evidence="1">
    <location>
        <position position="1"/>
    </location>
</feature>
<dbReference type="Proteomes" id="UP000054821">
    <property type="component" value="Unassembled WGS sequence"/>
</dbReference>
<reference evidence="1 2" key="1">
    <citation type="journal article" date="2016" name="Genome Announc.">
        <title>Draft Whole-Genome Sequence of Trichoderma gamsii T6085, a Promising Biocontrol Agent of Fusarium Head Blight on Wheat.</title>
        <authorList>
            <person name="Baroncelli R."/>
            <person name="Zapparata A."/>
            <person name="Piaggeschi G."/>
            <person name="Sarrocco S."/>
            <person name="Vannacci G."/>
        </authorList>
    </citation>
    <scope>NUCLEOTIDE SEQUENCE [LARGE SCALE GENOMIC DNA]</scope>
    <source>
        <strain evidence="1 2">T6085</strain>
    </source>
</reference>
<proteinExistence type="predicted"/>
<organism evidence="1 2">
    <name type="scientific">Trichoderma gamsii</name>
    <dbReference type="NCBI Taxonomy" id="398673"/>
    <lineage>
        <taxon>Eukaryota</taxon>
        <taxon>Fungi</taxon>
        <taxon>Dikarya</taxon>
        <taxon>Ascomycota</taxon>
        <taxon>Pezizomycotina</taxon>
        <taxon>Sordariomycetes</taxon>
        <taxon>Hypocreomycetidae</taxon>
        <taxon>Hypocreales</taxon>
        <taxon>Hypocreaceae</taxon>
        <taxon>Trichoderma</taxon>
    </lineage>
</organism>
<evidence type="ECO:0000313" key="2">
    <source>
        <dbReference type="Proteomes" id="UP000054821"/>
    </source>
</evidence>
<accession>A0A2P4ZYE5</accession>
<dbReference type="EMBL" id="JPDN02000004">
    <property type="protein sequence ID" value="PON29310.1"/>
    <property type="molecule type" value="Genomic_DNA"/>
</dbReference>
<protein>
    <submittedName>
        <fullName evidence="1">Uncharacterized protein</fullName>
    </submittedName>
</protein>
<keyword evidence="2" id="KW-1185">Reference proteome</keyword>
<evidence type="ECO:0000313" key="1">
    <source>
        <dbReference type="EMBL" id="PON29310.1"/>
    </source>
</evidence>